<keyword evidence="6" id="KW-0808">Transferase</keyword>
<dbReference type="PRINTS" id="PR00344">
    <property type="entry name" value="BCTRLSENSOR"/>
</dbReference>
<dbReference type="GO" id="GO:0000155">
    <property type="term" value="F:phosphorelay sensor kinase activity"/>
    <property type="evidence" value="ECO:0007669"/>
    <property type="project" value="InterPro"/>
</dbReference>
<proteinExistence type="predicted"/>
<dbReference type="SUPFAM" id="SSF103190">
    <property type="entry name" value="Sensory domain-like"/>
    <property type="match status" value="1"/>
</dbReference>
<dbReference type="PROSITE" id="PS50885">
    <property type="entry name" value="HAMP"/>
    <property type="match status" value="1"/>
</dbReference>
<evidence type="ECO:0000259" key="12">
    <source>
        <dbReference type="PROSITE" id="PS50109"/>
    </source>
</evidence>
<organism evidence="14 15">
    <name type="scientific">Desulfacinum hydrothermale DSM 13146</name>
    <dbReference type="NCBI Taxonomy" id="1121390"/>
    <lineage>
        <taxon>Bacteria</taxon>
        <taxon>Pseudomonadati</taxon>
        <taxon>Thermodesulfobacteriota</taxon>
        <taxon>Syntrophobacteria</taxon>
        <taxon>Syntrophobacterales</taxon>
        <taxon>Syntrophobacteraceae</taxon>
        <taxon>Desulfacinum</taxon>
    </lineage>
</organism>
<dbReference type="InterPro" id="IPR003660">
    <property type="entry name" value="HAMP_dom"/>
</dbReference>
<feature type="domain" description="HAMP" evidence="13">
    <location>
        <begin position="358"/>
        <end position="410"/>
    </location>
</feature>
<dbReference type="Gene3D" id="3.30.565.10">
    <property type="entry name" value="Histidine kinase-like ATPase, C-terminal domain"/>
    <property type="match status" value="1"/>
</dbReference>
<evidence type="ECO:0000259" key="13">
    <source>
        <dbReference type="PROSITE" id="PS50885"/>
    </source>
</evidence>
<comment type="subcellular location">
    <subcellularLocation>
        <location evidence="2">Cell membrane</location>
        <topology evidence="2">Multi-pass membrane protein</topology>
    </subcellularLocation>
</comment>
<sequence length="663" mass="72608">MNMDITKRLPFYNTTRTKLIASFLGFSFLIGGVPFLVGGRLLYNTFLQEAKTRIIQDLNAARQIYDDWSEHVAVALTVAAHGDDFRKALTSGDAAALHSIVRHVADAGRLDLVGVVGGDGRTLAVSVDDVGGTLAGLEPIAAAQMSMRSHRVVKGTMVLPRSYLARLDPDLVDRARIPVRNPDGSPKGDQRVEDAMTLSAAVPVMEGNRLVGVLFGLKILNKSPDIVDTVRDTLFRDETYQGKKAGTATIFYKDIRIATNVMDQNGARAIGTRVSPEVAEQVLGKGLRWRNPAFVVNDWYITCYEPIVDLLGNRVGMLYVGVLEKPYADVRNRALLLFAVLSGVGMIAAIGLGYFLEWKIMLPIYRLSHAAVEVSKGNLNPKLGFMAGGEIGILQKTFMDMLQAIREREWRQREETETKLLMAQRLASVGRLAAGVAHEVNNPLTGVLTFAHMLLRREDLGEDVREQLKVIVDATERVRRIVRGLLDFSRQTRLKTQPTDINAMVRQTLPLVANQALIKGIALEFREGANLPKVSVDAEQLKSVLLNLVINALDATDPGGSITVKSRLALSATKEGDSRRGVEIAVEDTGCGVPPEDLEKVFEPFFTTKEVGKGTGLGLAVAYGIVARHGGMMRVRSELGQGTEFTIWLPLGDDDNDWKDSRG</sequence>
<feature type="domain" description="Histidine kinase" evidence="12">
    <location>
        <begin position="435"/>
        <end position="653"/>
    </location>
</feature>
<dbReference type="Proteomes" id="UP000192783">
    <property type="component" value="Unassembled WGS sequence"/>
</dbReference>
<evidence type="ECO:0000256" key="6">
    <source>
        <dbReference type="ARBA" id="ARBA00022679"/>
    </source>
</evidence>
<dbReference type="InterPro" id="IPR033463">
    <property type="entry name" value="sCache_3"/>
</dbReference>
<dbReference type="InterPro" id="IPR003661">
    <property type="entry name" value="HisK_dim/P_dom"/>
</dbReference>
<evidence type="ECO:0000313" key="14">
    <source>
        <dbReference type="EMBL" id="SMC18849.1"/>
    </source>
</evidence>
<dbReference type="Pfam" id="PF00512">
    <property type="entry name" value="HisKA"/>
    <property type="match status" value="1"/>
</dbReference>
<dbReference type="PANTHER" id="PTHR43065:SF42">
    <property type="entry name" value="TWO-COMPONENT SENSOR PPRA"/>
    <property type="match status" value="1"/>
</dbReference>
<dbReference type="Gene3D" id="6.10.340.10">
    <property type="match status" value="1"/>
</dbReference>
<feature type="transmembrane region" description="Helical" evidence="11">
    <location>
        <begin position="334"/>
        <end position="356"/>
    </location>
</feature>
<dbReference type="SMART" id="SM00388">
    <property type="entry name" value="HisKA"/>
    <property type="match status" value="1"/>
</dbReference>
<evidence type="ECO:0000256" key="7">
    <source>
        <dbReference type="ARBA" id="ARBA00022692"/>
    </source>
</evidence>
<dbReference type="AlphaFoldDB" id="A0A1W1X4G1"/>
<dbReference type="SMART" id="SM00387">
    <property type="entry name" value="HATPase_c"/>
    <property type="match status" value="1"/>
</dbReference>
<keyword evidence="15" id="KW-1185">Reference proteome</keyword>
<feature type="transmembrane region" description="Helical" evidence="11">
    <location>
        <begin position="20"/>
        <end position="43"/>
    </location>
</feature>
<dbReference type="Pfam" id="PF02518">
    <property type="entry name" value="HATPase_c"/>
    <property type="match status" value="1"/>
</dbReference>
<dbReference type="SUPFAM" id="SSF55874">
    <property type="entry name" value="ATPase domain of HSP90 chaperone/DNA topoisomerase II/histidine kinase"/>
    <property type="match status" value="1"/>
</dbReference>
<evidence type="ECO:0000256" key="3">
    <source>
        <dbReference type="ARBA" id="ARBA00012438"/>
    </source>
</evidence>
<evidence type="ECO:0000256" key="1">
    <source>
        <dbReference type="ARBA" id="ARBA00000085"/>
    </source>
</evidence>
<dbReference type="PANTHER" id="PTHR43065">
    <property type="entry name" value="SENSOR HISTIDINE KINASE"/>
    <property type="match status" value="1"/>
</dbReference>
<evidence type="ECO:0000256" key="11">
    <source>
        <dbReference type="SAM" id="Phobius"/>
    </source>
</evidence>
<dbReference type="STRING" id="1121390.SAMN02746041_00559"/>
<protein>
    <recommendedName>
        <fullName evidence="3">histidine kinase</fullName>
        <ecNumber evidence="3">2.7.13.3</ecNumber>
    </recommendedName>
</protein>
<dbReference type="CDD" id="cd00082">
    <property type="entry name" value="HisKA"/>
    <property type="match status" value="1"/>
</dbReference>
<evidence type="ECO:0000313" key="15">
    <source>
        <dbReference type="Proteomes" id="UP000192783"/>
    </source>
</evidence>
<dbReference type="InterPro" id="IPR036890">
    <property type="entry name" value="HATPase_C_sf"/>
</dbReference>
<keyword evidence="10 11" id="KW-0472">Membrane</keyword>
<keyword evidence="5" id="KW-0597">Phosphoprotein</keyword>
<keyword evidence="8 14" id="KW-0418">Kinase</keyword>
<evidence type="ECO:0000256" key="5">
    <source>
        <dbReference type="ARBA" id="ARBA00022553"/>
    </source>
</evidence>
<dbReference type="RefSeq" id="WP_084056041.1">
    <property type="nucleotide sequence ID" value="NZ_FWXF01000002.1"/>
</dbReference>
<dbReference type="GO" id="GO:0005886">
    <property type="term" value="C:plasma membrane"/>
    <property type="evidence" value="ECO:0007669"/>
    <property type="project" value="UniProtKB-SubCell"/>
</dbReference>
<dbReference type="PROSITE" id="PS50109">
    <property type="entry name" value="HIS_KIN"/>
    <property type="match status" value="1"/>
</dbReference>
<gene>
    <name evidence="14" type="ORF">SAMN02746041_00559</name>
</gene>
<keyword evidence="7 11" id="KW-0812">Transmembrane</keyword>
<evidence type="ECO:0000256" key="9">
    <source>
        <dbReference type="ARBA" id="ARBA00022989"/>
    </source>
</evidence>
<dbReference type="SUPFAM" id="SSF158472">
    <property type="entry name" value="HAMP domain-like"/>
    <property type="match status" value="1"/>
</dbReference>
<dbReference type="InterPro" id="IPR005467">
    <property type="entry name" value="His_kinase_dom"/>
</dbReference>
<dbReference type="InterPro" id="IPR004358">
    <property type="entry name" value="Sig_transdc_His_kin-like_C"/>
</dbReference>
<dbReference type="Pfam" id="PF17202">
    <property type="entry name" value="sCache_3_3"/>
    <property type="match status" value="1"/>
</dbReference>
<evidence type="ECO:0000256" key="4">
    <source>
        <dbReference type="ARBA" id="ARBA00022475"/>
    </source>
</evidence>
<dbReference type="InterPro" id="IPR029151">
    <property type="entry name" value="Sensor-like_sf"/>
</dbReference>
<dbReference type="OrthoDB" id="9781147at2"/>
<dbReference type="InterPro" id="IPR003594">
    <property type="entry name" value="HATPase_dom"/>
</dbReference>
<dbReference type="Gene3D" id="1.10.287.130">
    <property type="match status" value="1"/>
</dbReference>
<dbReference type="SUPFAM" id="SSF47384">
    <property type="entry name" value="Homodimeric domain of signal transducing histidine kinase"/>
    <property type="match status" value="1"/>
</dbReference>
<dbReference type="EMBL" id="FWXF01000002">
    <property type="protein sequence ID" value="SMC18849.1"/>
    <property type="molecule type" value="Genomic_DNA"/>
</dbReference>
<dbReference type="EC" id="2.7.13.3" evidence="3"/>
<keyword evidence="4" id="KW-1003">Cell membrane</keyword>
<evidence type="ECO:0000256" key="8">
    <source>
        <dbReference type="ARBA" id="ARBA00022777"/>
    </source>
</evidence>
<comment type="catalytic activity">
    <reaction evidence="1">
        <text>ATP + protein L-histidine = ADP + protein N-phospho-L-histidine.</text>
        <dbReference type="EC" id="2.7.13.3"/>
    </reaction>
</comment>
<name>A0A1W1X4G1_9BACT</name>
<reference evidence="14 15" key="1">
    <citation type="submission" date="2017-04" db="EMBL/GenBank/DDBJ databases">
        <authorList>
            <person name="Afonso C.L."/>
            <person name="Miller P.J."/>
            <person name="Scott M.A."/>
            <person name="Spackman E."/>
            <person name="Goraichik I."/>
            <person name="Dimitrov K.M."/>
            <person name="Suarez D.L."/>
            <person name="Swayne D.E."/>
        </authorList>
    </citation>
    <scope>NUCLEOTIDE SEQUENCE [LARGE SCALE GENOMIC DNA]</scope>
    <source>
        <strain evidence="14 15">DSM 13146</strain>
    </source>
</reference>
<evidence type="ECO:0000256" key="10">
    <source>
        <dbReference type="ARBA" id="ARBA00023136"/>
    </source>
</evidence>
<evidence type="ECO:0000256" key="2">
    <source>
        <dbReference type="ARBA" id="ARBA00004651"/>
    </source>
</evidence>
<dbReference type="InterPro" id="IPR036097">
    <property type="entry name" value="HisK_dim/P_sf"/>
</dbReference>
<accession>A0A1W1X4G1</accession>
<keyword evidence="9 11" id="KW-1133">Transmembrane helix</keyword>
<dbReference type="CDD" id="cd06225">
    <property type="entry name" value="HAMP"/>
    <property type="match status" value="1"/>
</dbReference>